<name>A0A7S7NKQ4_PALFE</name>
<dbReference type="InterPro" id="IPR039426">
    <property type="entry name" value="TonB-dep_rcpt-like"/>
</dbReference>
<keyword evidence="3" id="KW-1134">Transmembrane beta strand</keyword>
<dbReference type="SUPFAM" id="SSF56935">
    <property type="entry name" value="Porins"/>
    <property type="match status" value="1"/>
</dbReference>
<evidence type="ECO:0000256" key="1">
    <source>
        <dbReference type="ARBA" id="ARBA00004571"/>
    </source>
</evidence>
<evidence type="ECO:0000256" key="2">
    <source>
        <dbReference type="ARBA" id="ARBA00022448"/>
    </source>
</evidence>
<dbReference type="PANTHER" id="PTHR30069">
    <property type="entry name" value="TONB-DEPENDENT OUTER MEMBRANE RECEPTOR"/>
    <property type="match status" value="1"/>
</dbReference>
<dbReference type="RefSeq" id="WP_194447062.1">
    <property type="nucleotide sequence ID" value="NZ_CP063849.1"/>
</dbReference>
<organism evidence="9 10">
    <name type="scientific">Paludibaculum fermentans</name>
    <dbReference type="NCBI Taxonomy" id="1473598"/>
    <lineage>
        <taxon>Bacteria</taxon>
        <taxon>Pseudomonadati</taxon>
        <taxon>Acidobacteriota</taxon>
        <taxon>Terriglobia</taxon>
        <taxon>Bryobacterales</taxon>
        <taxon>Bryobacteraceae</taxon>
        <taxon>Paludibaculum</taxon>
    </lineage>
</organism>
<dbReference type="AlphaFoldDB" id="A0A7S7NKQ4"/>
<proteinExistence type="predicted"/>
<dbReference type="PANTHER" id="PTHR30069:SF46">
    <property type="entry name" value="OAR PROTEIN"/>
    <property type="match status" value="1"/>
</dbReference>
<evidence type="ECO:0000256" key="7">
    <source>
        <dbReference type="SAM" id="SignalP"/>
    </source>
</evidence>
<accession>A0A7S7NKQ4</accession>
<evidence type="ECO:0000259" key="8">
    <source>
        <dbReference type="Pfam" id="PF25183"/>
    </source>
</evidence>
<protein>
    <submittedName>
        <fullName evidence="9">TonB-dependent receptor</fullName>
    </submittedName>
</protein>
<keyword evidence="2" id="KW-0813">Transport</keyword>
<dbReference type="Proteomes" id="UP000593892">
    <property type="component" value="Chromosome"/>
</dbReference>
<feature type="signal peptide" evidence="7">
    <location>
        <begin position="1"/>
        <end position="20"/>
    </location>
</feature>
<dbReference type="GO" id="GO:0009279">
    <property type="term" value="C:cell outer membrane"/>
    <property type="evidence" value="ECO:0007669"/>
    <property type="project" value="UniProtKB-SubCell"/>
</dbReference>
<evidence type="ECO:0000256" key="6">
    <source>
        <dbReference type="ARBA" id="ARBA00023237"/>
    </source>
</evidence>
<evidence type="ECO:0000313" key="10">
    <source>
        <dbReference type="Proteomes" id="UP000593892"/>
    </source>
</evidence>
<dbReference type="InterPro" id="IPR008969">
    <property type="entry name" value="CarboxyPept-like_regulatory"/>
</dbReference>
<keyword evidence="7" id="KW-0732">Signal</keyword>
<dbReference type="Gene3D" id="2.40.170.20">
    <property type="entry name" value="TonB-dependent receptor, beta-barrel domain"/>
    <property type="match status" value="1"/>
</dbReference>
<dbReference type="SUPFAM" id="SSF49464">
    <property type="entry name" value="Carboxypeptidase regulatory domain-like"/>
    <property type="match status" value="1"/>
</dbReference>
<comment type="subcellular location">
    <subcellularLocation>
        <location evidence="1">Cell outer membrane</location>
        <topology evidence="1">Multi-pass membrane protein</topology>
    </subcellularLocation>
</comment>
<sequence>MLTWGLRIATFLILTGLMHAQSITGSIVGTVSDTSGSPVPAANVQVQNQDTGAARTVATNEQGNYAATLLPPGRYTVSIAQPGFKPGRIVDLEVRVDRSLRADLALQLGEVSETITVSDAAATKVETDTSTLNQTLGQKTIVDMPISRSFVSLAGLTAGVVPVTGENGQSLQTSFTNRGNLSAFVSGQRESSVSFLIDGVESRGERLGNASMPVSVDAIQQFGMLRNTMSAEYGNAAAVMNVTIKSGTNQIHGTAFEFLQNSVMNARNYFDTSAKAQTKMNDFGFSLGGPVVKDKTFFFTNFEGIRSRRTTPLLGREPTQAQLGGDLSSIASVIYDPLTTDAAGVRTAFPGNIIPVNRLDPATKNFSNYIPVANLAQPINNSNLSVSPSAIADSNQVHFRVDHALSSTDQLFGRWSYYDAPNTAPSLHPLWSKEYPWTTYNGALQETHVFGPRTVNEFRFGFSRDNIFQKAIGVPGTNLAQLIGLKNTVPNEPDGGALPGVTITGYNVSGGSRPTGYISNRFQYSDVLSLTRGNHVLKLGADIRRLQYNVYSSNSPNGDISFAKIFTTSTAGGSTGGDPLADYLLGAFNTASGARTVNSPAFRNTTYNFFAQDEWKVTSRLHLSLGLRYEYAQRAYDVHNKIAIVDFSTGNLIFARKNPFDPKDLSLNQDTSRALLDEDYNNFAPRFGFSYDAGKDTVIRGGYGIFYDVTQANELNFLGFVPPFQTLISVTNNPKAGTPGTLFQNLFPNPGPPDRIDPGTSTFSHLKTDRTPYVQQFNFNIQKRIFGDYLIEASYVGTLGRKQSKRRNYNQKRITAAVPYFPLPNLGPILTSEKNSNSSYNALQLRLERQFKTGWSLLANYTYSKSIDMDSANASSAANQDATNLGADRGLSDFDVRHRFTAVASYELPFARNTKGITRVLAAGWQTSAIATLQGGFPLTISAADTSGAGSFTALRANRIGAGNLDSGDRTILRWFDTAAFVAPPSGTFGTAGRNIVIGPGTNSWNLAAMKNTSFLERYNLQFRAEFFNAFNHTQWFAPATNVSAPLQFGRITSARAPRNIQLALKLYF</sequence>
<dbReference type="InterPro" id="IPR036942">
    <property type="entry name" value="Beta-barrel_TonB_sf"/>
</dbReference>
<dbReference type="Pfam" id="PF13620">
    <property type="entry name" value="CarboxypepD_reg"/>
    <property type="match status" value="1"/>
</dbReference>
<evidence type="ECO:0000313" key="9">
    <source>
        <dbReference type="EMBL" id="QOY85392.1"/>
    </source>
</evidence>
<gene>
    <name evidence="9" type="ORF">IRI77_21465</name>
</gene>
<reference evidence="9 10" key="1">
    <citation type="submission" date="2020-10" db="EMBL/GenBank/DDBJ databases">
        <title>Complete genome sequence of Paludibaculum fermentans P105T, a facultatively anaerobic acidobacterium capable of dissimilatory Fe(III) reduction.</title>
        <authorList>
            <person name="Dedysh S.N."/>
            <person name="Beletsky A.V."/>
            <person name="Kulichevskaya I.S."/>
            <person name="Mardanov A.V."/>
            <person name="Ravin N.V."/>
        </authorList>
    </citation>
    <scope>NUCLEOTIDE SEQUENCE [LARGE SCALE GENOMIC DNA]</scope>
    <source>
        <strain evidence="9 10">P105</strain>
    </source>
</reference>
<evidence type="ECO:0000256" key="5">
    <source>
        <dbReference type="ARBA" id="ARBA00023136"/>
    </source>
</evidence>
<dbReference type="KEGG" id="pfer:IRI77_21465"/>
<dbReference type="Pfam" id="PF25183">
    <property type="entry name" value="OMP_b-brl_4"/>
    <property type="match status" value="1"/>
</dbReference>
<keyword evidence="10" id="KW-1185">Reference proteome</keyword>
<dbReference type="InterPro" id="IPR057601">
    <property type="entry name" value="Oar-like_b-barrel"/>
</dbReference>
<feature type="chain" id="PRO_5032570463" evidence="7">
    <location>
        <begin position="21"/>
        <end position="1069"/>
    </location>
</feature>
<dbReference type="GO" id="GO:0015344">
    <property type="term" value="F:siderophore uptake transmembrane transporter activity"/>
    <property type="evidence" value="ECO:0007669"/>
    <property type="project" value="TreeGrafter"/>
</dbReference>
<evidence type="ECO:0000256" key="3">
    <source>
        <dbReference type="ARBA" id="ARBA00022452"/>
    </source>
</evidence>
<keyword evidence="9" id="KW-0675">Receptor</keyword>
<dbReference type="GO" id="GO:0044718">
    <property type="term" value="P:siderophore transmembrane transport"/>
    <property type="evidence" value="ECO:0007669"/>
    <property type="project" value="TreeGrafter"/>
</dbReference>
<keyword evidence="6" id="KW-0998">Cell outer membrane</keyword>
<evidence type="ECO:0000256" key="4">
    <source>
        <dbReference type="ARBA" id="ARBA00022692"/>
    </source>
</evidence>
<dbReference type="EMBL" id="CP063849">
    <property type="protein sequence ID" value="QOY85392.1"/>
    <property type="molecule type" value="Genomic_DNA"/>
</dbReference>
<feature type="domain" description="TonB-dependent transporter Oar-like beta-barrel" evidence="8">
    <location>
        <begin position="243"/>
        <end position="1062"/>
    </location>
</feature>
<dbReference type="Gene3D" id="2.60.40.1120">
    <property type="entry name" value="Carboxypeptidase-like, regulatory domain"/>
    <property type="match status" value="1"/>
</dbReference>
<keyword evidence="5" id="KW-0472">Membrane</keyword>
<keyword evidence="4" id="KW-0812">Transmembrane</keyword>